<name>Q0JYK4_CUPNH</name>
<reference evidence="2 3" key="1">
    <citation type="journal article" date="2006" name="Nat. Biotechnol.">
        <title>Genome sequence of the bioplastic-producing 'Knallgas' bacterium Ralstonia eutropha H16.</title>
        <authorList>
            <person name="Pohlmann A."/>
            <person name="Fricke W.F."/>
            <person name="Reinecke F."/>
            <person name="Kusian B."/>
            <person name="Liesegang H."/>
            <person name="Cramm R."/>
            <person name="Eitinger T."/>
            <person name="Ewering C."/>
            <person name="Potter M."/>
            <person name="Schwartz E."/>
            <person name="Strittmatter A."/>
            <person name="Voss I."/>
            <person name="Gottschalk G."/>
            <person name="Steinbuechel A."/>
            <person name="Friedrich B."/>
            <person name="Bowien B."/>
        </authorList>
    </citation>
    <scope>NUCLEOTIDE SEQUENCE [LARGE SCALE GENOMIC DNA]</scope>
    <source>
        <strain evidence="3">ATCC 17699 / DSM 428 / KCTC 22496 / NCIMB 10442 / H16 / Stanier 337</strain>
    </source>
</reference>
<dbReference type="AlphaFoldDB" id="Q0JYK4"/>
<evidence type="ECO:0000313" key="3">
    <source>
        <dbReference type="Proteomes" id="UP000008210"/>
    </source>
</evidence>
<dbReference type="KEGG" id="reh:H16_B2388"/>
<dbReference type="EMBL" id="AM260480">
    <property type="protein sequence ID" value="CAJ97170.1"/>
    <property type="molecule type" value="Genomic_DNA"/>
</dbReference>
<feature type="region of interest" description="Disordered" evidence="1">
    <location>
        <begin position="1"/>
        <end position="31"/>
    </location>
</feature>
<protein>
    <submittedName>
        <fullName evidence="2">Uncharacterized protein</fullName>
    </submittedName>
</protein>
<feature type="region of interest" description="Disordered" evidence="1">
    <location>
        <begin position="87"/>
        <end position="109"/>
    </location>
</feature>
<gene>
    <name evidence="2" type="ordered locus">H16_B2388</name>
</gene>
<dbReference type="HOGENOM" id="CLU_2179459_0_0_4"/>
<sequence>MAATAASDHATDAGLNAAAHAQITPRPKCTRCESARKWRFRPPRCQNRVRKNRSSRAITAPQHAEIDTPSPPVRARPRRLQLCMRSALDLAGASTRPQKPPSYRDGEDN</sequence>
<organism evidence="2 3">
    <name type="scientific">Cupriavidus necator (strain ATCC 17699 / DSM 428 / KCTC 22496 / NCIMB 10442 / H16 / Stanier 337)</name>
    <name type="common">Ralstonia eutropha</name>
    <dbReference type="NCBI Taxonomy" id="381666"/>
    <lineage>
        <taxon>Bacteria</taxon>
        <taxon>Pseudomonadati</taxon>
        <taxon>Pseudomonadota</taxon>
        <taxon>Betaproteobacteria</taxon>
        <taxon>Burkholderiales</taxon>
        <taxon>Burkholderiaceae</taxon>
        <taxon>Cupriavidus</taxon>
    </lineage>
</organism>
<evidence type="ECO:0000313" key="2">
    <source>
        <dbReference type="EMBL" id="CAJ97170.1"/>
    </source>
</evidence>
<dbReference type="Proteomes" id="UP000008210">
    <property type="component" value="Chromosome 2"/>
</dbReference>
<keyword evidence="3" id="KW-1185">Reference proteome</keyword>
<accession>Q0JYK4</accession>
<evidence type="ECO:0000256" key="1">
    <source>
        <dbReference type="SAM" id="MobiDB-lite"/>
    </source>
</evidence>
<feature type="region of interest" description="Disordered" evidence="1">
    <location>
        <begin position="47"/>
        <end position="75"/>
    </location>
</feature>
<proteinExistence type="predicted"/>